<name>A0ACA9LNJ3_9GLOM</name>
<keyword evidence="2" id="KW-1185">Reference proteome</keyword>
<sequence>MSYPYENISKLDTAVSVGMSVTDAVKSFLPIVGQITDIANLVMQAYETAQTNRKTCATLARRVNAAKYSIEELVLQKEENYKRFCERSYFEAFLRFVEVLKNIKIFIDDISQLQNFIFFINTTSIEERLKKILYDYDSASAELNLAICVAHYKKTEDDLKIFKEDFEQISQMLRSISGNVITLLQMNNEMAKSIMRIEAQTIRDHITQISFNELKEPIVQSQNRGTIFKKFYRGMDVACKITKNAPVLKESSTCAQFYLLERLKAYPNVVNFYGFSDIDGTNCLVYEWAEIGNLKEFYERDRISWPTKISIATSICSGLICLSACQILHRDIRCENILITDKYEPKIANFNFAREVDSISTNLAKEVNIMIRWLAPEKMHQFFKFKNKPQQYVQYTTSCEIF</sequence>
<dbReference type="EMBL" id="CAJVPW010004501">
    <property type="protein sequence ID" value="CAG8541387.1"/>
    <property type="molecule type" value="Genomic_DNA"/>
</dbReference>
<comment type="caution">
    <text evidence="1">The sequence shown here is derived from an EMBL/GenBank/DDBJ whole genome shotgun (WGS) entry which is preliminary data.</text>
</comment>
<evidence type="ECO:0000313" key="1">
    <source>
        <dbReference type="EMBL" id="CAG8541387.1"/>
    </source>
</evidence>
<dbReference type="Proteomes" id="UP000789366">
    <property type="component" value="Unassembled WGS sequence"/>
</dbReference>
<organism evidence="1 2">
    <name type="scientific">Cetraspora pellucida</name>
    <dbReference type="NCBI Taxonomy" id="1433469"/>
    <lineage>
        <taxon>Eukaryota</taxon>
        <taxon>Fungi</taxon>
        <taxon>Fungi incertae sedis</taxon>
        <taxon>Mucoromycota</taxon>
        <taxon>Glomeromycotina</taxon>
        <taxon>Glomeromycetes</taxon>
        <taxon>Diversisporales</taxon>
        <taxon>Gigasporaceae</taxon>
        <taxon>Cetraspora</taxon>
    </lineage>
</organism>
<proteinExistence type="predicted"/>
<reference evidence="1" key="1">
    <citation type="submission" date="2021-06" db="EMBL/GenBank/DDBJ databases">
        <authorList>
            <person name="Kallberg Y."/>
            <person name="Tangrot J."/>
            <person name="Rosling A."/>
        </authorList>
    </citation>
    <scope>NUCLEOTIDE SEQUENCE</scope>
    <source>
        <strain evidence="1">28 12/20/2015</strain>
    </source>
</reference>
<evidence type="ECO:0000313" key="2">
    <source>
        <dbReference type="Proteomes" id="UP000789366"/>
    </source>
</evidence>
<feature type="non-terminal residue" evidence="1">
    <location>
        <position position="402"/>
    </location>
</feature>
<accession>A0ACA9LNJ3</accession>
<gene>
    <name evidence="1" type="ORF">SPELUC_LOCUS4818</name>
</gene>
<protein>
    <submittedName>
        <fullName evidence="1">6133_t:CDS:1</fullName>
    </submittedName>
</protein>